<keyword evidence="2" id="KW-1185">Reference proteome</keyword>
<dbReference type="EMBL" id="JAYRBN010000008">
    <property type="protein sequence ID" value="KAL2751010.1"/>
    <property type="molecule type" value="Genomic_DNA"/>
</dbReference>
<comment type="caution">
    <text evidence="1">The sequence shown here is derived from an EMBL/GenBank/DDBJ whole genome shotgun (WGS) entry which is preliminary data.</text>
</comment>
<dbReference type="AlphaFoldDB" id="A0ABD2D0V1"/>
<reference evidence="1 2" key="1">
    <citation type="journal article" date="2024" name="Ann. Entomol. Soc. Am.">
        <title>Genomic analyses of the southern and eastern yellowjacket wasps (Hymenoptera: Vespidae) reveal evolutionary signatures of social life.</title>
        <authorList>
            <person name="Catto M.A."/>
            <person name="Caine P.B."/>
            <person name="Orr S.E."/>
            <person name="Hunt B.G."/>
            <person name="Goodisman M.A.D."/>
        </authorList>
    </citation>
    <scope>NUCLEOTIDE SEQUENCE [LARGE SCALE GENOMIC DNA]</scope>
    <source>
        <strain evidence="1">232</strain>
        <tissue evidence="1">Head and thorax</tissue>
    </source>
</reference>
<protein>
    <submittedName>
        <fullName evidence="1">E3 ubiquitin-protein ligase AMFR-like</fullName>
    </submittedName>
</protein>
<gene>
    <name evidence="1" type="ORF">V1477_001113</name>
</gene>
<accession>A0ABD2D0V1</accession>
<dbReference type="Proteomes" id="UP001607303">
    <property type="component" value="Unassembled WGS sequence"/>
</dbReference>
<evidence type="ECO:0000313" key="1">
    <source>
        <dbReference type="EMBL" id="KAL2751010.1"/>
    </source>
</evidence>
<evidence type="ECO:0000313" key="2">
    <source>
        <dbReference type="Proteomes" id="UP001607303"/>
    </source>
</evidence>
<proteinExistence type="predicted"/>
<sequence>MPMEFLDRLPVPNLRVYTTLSFAVLSCSVYYAAQIVKDPAWRANHTSIIEGIDDIMENGTMTYPKSFGMHFKELLSFMAQDPACIWKLFSRLY</sequence>
<name>A0ABD2D0V1_VESMC</name>
<organism evidence="1 2">
    <name type="scientific">Vespula maculifrons</name>
    <name type="common">Eastern yellow jacket</name>
    <name type="synonym">Wasp</name>
    <dbReference type="NCBI Taxonomy" id="7453"/>
    <lineage>
        <taxon>Eukaryota</taxon>
        <taxon>Metazoa</taxon>
        <taxon>Ecdysozoa</taxon>
        <taxon>Arthropoda</taxon>
        <taxon>Hexapoda</taxon>
        <taxon>Insecta</taxon>
        <taxon>Pterygota</taxon>
        <taxon>Neoptera</taxon>
        <taxon>Endopterygota</taxon>
        <taxon>Hymenoptera</taxon>
        <taxon>Apocrita</taxon>
        <taxon>Aculeata</taxon>
        <taxon>Vespoidea</taxon>
        <taxon>Vespidae</taxon>
        <taxon>Vespinae</taxon>
        <taxon>Vespula</taxon>
    </lineage>
</organism>